<name>A0ABT0PN96_9FLAO</name>
<dbReference type="InterPro" id="IPR050925">
    <property type="entry name" value="Rhomboid_protease_S54"/>
</dbReference>
<dbReference type="InterPro" id="IPR022764">
    <property type="entry name" value="Peptidase_S54_rhomboid_dom"/>
</dbReference>
<accession>A0ABT0PN96</accession>
<feature type="transmembrane region" description="Helical" evidence="7">
    <location>
        <begin position="157"/>
        <end position="176"/>
    </location>
</feature>
<dbReference type="RefSeq" id="WP_249656035.1">
    <property type="nucleotide sequence ID" value="NZ_JAMFMA010000001.1"/>
</dbReference>
<keyword evidence="10" id="KW-1185">Reference proteome</keyword>
<feature type="transmembrane region" description="Helical" evidence="7">
    <location>
        <begin position="87"/>
        <end position="105"/>
    </location>
</feature>
<evidence type="ECO:0000313" key="10">
    <source>
        <dbReference type="Proteomes" id="UP001203607"/>
    </source>
</evidence>
<evidence type="ECO:0000256" key="5">
    <source>
        <dbReference type="ARBA" id="ARBA00022989"/>
    </source>
</evidence>
<dbReference type="GO" id="GO:0008233">
    <property type="term" value="F:peptidase activity"/>
    <property type="evidence" value="ECO:0007669"/>
    <property type="project" value="UniProtKB-KW"/>
</dbReference>
<evidence type="ECO:0000313" key="9">
    <source>
        <dbReference type="EMBL" id="MCL6272854.1"/>
    </source>
</evidence>
<evidence type="ECO:0000256" key="2">
    <source>
        <dbReference type="ARBA" id="ARBA00009045"/>
    </source>
</evidence>
<evidence type="ECO:0000259" key="8">
    <source>
        <dbReference type="Pfam" id="PF01694"/>
    </source>
</evidence>
<reference evidence="9 10" key="1">
    <citation type="submission" date="2022-05" db="EMBL/GenBank/DDBJ databases">
        <authorList>
            <person name="Park J.-S."/>
        </authorList>
    </citation>
    <scope>NUCLEOTIDE SEQUENCE [LARGE SCALE GENOMIC DNA]</scope>
    <source>
        <strain evidence="9 10">2012CJ35-5</strain>
    </source>
</reference>
<keyword evidence="3 7" id="KW-0812">Transmembrane</keyword>
<keyword evidence="6 7" id="KW-0472">Membrane</keyword>
<protein>
    <submittedName>
        <fullName evidence="9">Rhomboid family intramembrane serine protease</fullName>
    </submittedName>
</protein>
<dbReference type="PANTHER" id="PTHR43731">
    <property type="entry name" value="RHOMBOID PROTEASE"/>
    <property type="match status" value="1"/>
</dbReference>
<comment type="subcellular location">
    <subcellularLocation>
        <location evidence="1">Membrane</location>
        <topology evidence="1">Multi-pass membrane protein</topology>
    </subcellularLocation>
</comment>
<gene>
    <name evidence="9" type="ORF">M3P19_02480</name>
</gene>
<keyword evidence="9" id="KW-0645">Protease</keyword>
<feature type="domain" description="Peptidase S54 rhomboid" evidence="8">
    <location>
        <begin position="159"/>
        <end position="241"/>
    </location>
</feature>
<dbReference type="PANTHER" id="PTHR43731:SF14">
    <property type="entry name" value="PRESENILIN-ASSOCIATED RHOMBOID-LIKE PROTEIN, MITOCHONDRIAL"/>
    <property type="match status" value="1"/>
</dbReference>
<organism evidence="9 10">
    <name type="scientific">Flagellimonas spongiicola</name>
    <dbReference type="NCBI Taxonomy" id="2942208"/>
    <lineage>
        <taxon>Bacteria</taxon>
        <taxon>Pseudomonadati</taxon>
        <taxon>Bacteroidota</taxon>
        <taxon>Flavobacteriia</taxon>
        <taxon>Flavobacteriales</taxon>
        <taxon>Flavobacteriaceae</taxon>
        <taxon>Flagellimonas</taxon>
    </lineage>
</organism>
<comment type="caution">
    <text evidence="9">The sequence shown here is derived from an EMBL/GenBank/DDBJ whole genome shotgun (WGS) entry which is preliminary data.</text>
</comment>
<feature type="transmembrane region" description="Helical" evidence="7">
    <location>
        <begin position="197"/>
        <end position="218"/>
    </location>
</feature>
<dbReference type="GO" id="GO:0006508">
    <property type="term" value="P:proteolysis"/>
    <property type="evidence" value="ECO:0007669"/>
    <property type="project" value="UniProtKB-KW"/>
</dbReference>
<evidence type="ECO:0000256" key="7">
    <source>
        <dbReference type="SAM" id="Phobius"/>
    </source>
</evidence>
<dbReference type="InterPro" id="IPR035952">
    <property type="entry name" value="Rhomboid-like_sf"/>
</dbReference>
<evidence type="ECO:0000256" key="6">
    <source>
        <dbReference type="ARBA" id="ARBA00023136"/>
    </source>
</evidence>
<comment type="similarity">
    <text evidence="2">Belongs to the peptidase S54 family.</text>
</comment>
<feature type="transmembrane region" description="Helical" evidence="7">
    <location>
        <begin position="224"/>
        <end position="241"/>
    </location>
</feature>
<evidence type="ECO:0000256" key="1">
    <source>
        <dbReference type="ARBA" id="ARBA00004141"/>
    </source>
</evidence>
<dbReference type="EMBL" id="JAMFMA010000001">
    <property type="protein sequence ID" value="MCL6272854.1"/>
    <property type="molecule type" value="Genomic_DNA"/>
</dbReference>
<feature type="transmembrane region" description="Helical" evidence="7">
    <location>
        <begin position="54"/>
        <end position="75"/>
    </location>
</feature>
<feature type="domain" description="Peptidase S54 rhomboid" evidence="8">
    <location>
        <begin position="45"/>
        <end position="106"/>
    </location>
</feature>
<keyword evidence="4" id="KW-0378">Hydrolase</keyword>
<sequence>MGRLTETVKHLIIINFIVWIGLIAIGNENLYNMLSLHFPLNPEFKPWQIITHMFMHSNVFFPHIFFNMLALYMFGSPLEQMWGRNKFLFFYFSAGLGAVLLPFAIDYFQFNSAIELLTGQGYVKSDILALLEQGRYNEQWVEILGQEKWIDNVFRVYFQQGVGASGCVMGLLVGFGMSFPNARLMLIFLPVPIKAKYFIPLILAYEIISGVSGGASVFGVNVAHFAHVGGALTGFIMMWYWKKNQFNQNRWD</sequence>
<evidence type="ECO:0000256" key="3">
    <source>
        <dbReference type="ARBA" id="ARBA00022692"/>
    </source>
</evidence>
<dbReference type="SUPFAM" id="SSF144091">
    <property type="entry name" value="Rhomboid-like"/>
    <property type="match status" value="1"/>
</dbReference>
<proteinExistence type="inferred from homology"/>
<keyword evidence="5 7" id="KW-1133">Transmembrane helix</keyword>
<dbReference type="Proteomes" id="UP001203607">
    <property type="component" value="Unassembled WGS sequence"/>
</dbReference>
<dbReference type="Gene3D" id="1.20.1540.10">
    <property type="entry name" value="Rhomboid-like"/>
    <property type="match status" value="1"/>
</dbReference>
<evidence type="ECO:0000256" key="4">
    <source>
        <dbReference type="ARBA" id="ARBA00022801"/>
    </source>
</evidence>
<feature type="transmembrane region" description="Helical" evidence="7">
    <location>
        <begin position="12"/>
        <end position="34"/>
    </location>
</feature>
<dbReference type="Pfam" id="PF01694">
    <property type="entry name" value="Rhomboid"/>
    <property type="match status" value="2"/>
</dbReference>